<evidence type="ECO:0000313" key="2">
    <source>
        <dbReference type="EMBL" id="GAA0324265.1"/>
    </source>
</evidence>
<accession>A0ABP3FRX9</accession>
<organism evidence="2 3">
    <name type="scientific">Bacillus carboniphilus</name>
    <dbReference type="NCBI Taxonomy" id="86663"/>
    <lineage>
        <taxon>Bacteria</taxon>
        <taxon>Bacillati</taxon>
        <taxon>Bacillota</taxon>
        <taxon>Bacilli</taxon>
        <taxon>Bacillales</taxon>
        <taxon>Bacillaceae</taxon>
        <taxon>Bacillus</taxon>
    </lineage>
</organism>
<name>A0ABP3FRX9_9BACI</name>
<feature type="transmembrane region" description="Helical" evidence="1">
    <location>
        <begin position="38"/>
        <end position="59"/>
    </location>
</feature>
<reference evidence="3" key="1">
    <citation type="journal article" date="2019" name="Int. J. Syst. Evol. Microbiol.">
        <title>The Global Catalogue of Microorganisms (GCM) 10K type strain sequencing project: providing services to taxonomists for standard genome sequencing and annotation.</title>
        <authorList>
            <consortium name="The Broad Institute Genomics Platform"/>
            <consortium name="The Broad Institute Genome Sequencing Center for Infectious Disease"/>
            <person name="Wu L."/>
            <person name="Ma J."/>
        </authorList>
    </citation>
    <scope>NUCLEOTIDE SEQUENCE [LARGE SCALE GENOMIC DNA]</scope>
    <source>
        <strain evidence="3">JCM 9731</strain>
    </source>
</reference>
<dbReference type="RefSeq" id="WP_343797552.1">
    <property type="nucleotide sequence ID" value="NZ_BAAADJ010000014.1"/>
</dbReference>
<feature type="transmembrane region" description="Helical" evidence="1">
    <location>
        <begin position="65"/>
        <end position="83"/>
    </location>
</feature>
<sequence length="202" mass="23639">MNWNKEQSLLYYALCKWRTKPNNELENSYTLHRKTSTIALNIMVIHAIALETVGLHYLIHKFSPSISWIALLLNVYTVIFLIAQIQAIRLKPIIINEESVLFQVGLTKSIRVPYSNIRSFKPYDGPEKIPNKEKTHLFEAMVIDFTPEKPQFDLLLQEPIPAVFLYGIKKPIERIVIRVDEPQEFEMKINQHILKYKKSMDS</sequence>
<keyword evidence="3" id="KW-1185">Reference proteome</keyword>
<dbReference type="Proteomes" id="UP001500782">
    <property type="component" value="Unassembled WGS sequence"/>
</dbReference>
<evidence type="ECO:0008006" key="4">
    <source>
        <dbReference type="Google" id="ProtNLM"/>
    </source>
</evidence>
<evidence type="ECO:0000256" key="1">
    <source>
        <dbReference type="SAM" id="Phobius"/>
    </source>
</evidence>
<evidence type="ECO:0000313" key="3">
    <source>
        <dbReference type="Proteomes" id="UP001500782"/>
    </source>
</evidence>
<protein>
    <recommendedName>
        <fullName evidence="4">DUF304 domain-containing protein</fullName>
    </recommendedName>
</protein>
<keyword evidence="1" id="KW-1133">Transmembrane helix</keyword>
<gene>
    <name evidence="2" type="ORF">GCM10008967_13510</name>
</gene>
<proteinExistence type="predicted"/>
<dbReference type="EMBL" id="BAAADJ010000014">
    <property type="protein sequence ID" value="GAA0324265.1"/>
    <property type="molecule type" value="Genomic_DNA"/>
</dbReference>
<keyword evidence="1" id="KW-0472">Membrane</keyword>
<comment type="caution">
    <text evidence="2">The sequence shown here is derived from an EMBL/GenBank/DDBJ whole genome shotgun (WGS) entry which is preliminary data.</text>
</comment>
<keyword evidence="1" id="KW-0812">Transmembrane</keyword>